<gene>
    <name evidence="1" type="ORF">TNCV_1803591</name>
</gene>
<dbReference type="AlphaFoldDB" id="A0A8X6SV39"/>
<reference evidence="1" key="1">
    <citation type="submission" date="2020-08" db="EMBL/GenBank/DDBJ databases">
        <title>Multicomponent nature underlies the extraordinary mechanical properties of spider dragline silk.</title>
        <authorList>
            <person name="Kono N."/>
            <person name="Nakamura H."/>
            <person name="Mori M."/>
            <person name="Yoshida Y."/>
            <person name="Ohtoshi R."/>
            <person name="Malay A.D."/>
            <person name="Moran D.A.P."/>
            <person name="Tomita M."/>
            <person name="Numata K."/>
            <person name="Arakawa K."/>
        </authorList>
    </citation>
    <scope>NUCLEOTIDE SEQUENCE</scope>
</reference>
<name>A0A8X6SV39_TRICX</name>
<evidence type="ECO:0000313" key="1">
    <source>
        <dbReference type="EMBL" id="GFY13488.1"/>
    </source>
</evidence>
<keyword evidence="2" id="KW-1185">Reference proteome</keyword>
<comment type="caution">
    <text evidence="1">The sequence shown here is derived from an EMBL/GenBank/DDBJ whole genome shotgun (WGS) entry which is preliminary data.</text>
</comment>
<dbReference type="Proteomes" id="UP000887159">
    <property type="component" value="Unassembled WGS sequence"/>
</dbReference>
<accession>A0A8X6SV39</accession>
<proteinExistence type="predicted"/>
<protein>
    <submittedName>
        <fullName evidence="1">Uncharacterized protein</fullName>
    </submittedName>
</protein>
<organism evidence="1 2">
    <name type="scientific">Trichonephila clavipes</name>
    <name type="common">Golden silk orbweaver</name>
    <name type="synonym">Nephila clavipes</name>
    <dbReference type="NCBI Taxonomy" id="2585209"/>
    <lineage>
        <taxon>Eukaryota</taxon>
        <taxon>Metazoa</taxon>
        <taxon>Ecdysozoa</taxon>
        <taxon>Arthropoda</taxon>
        <taxon>Chelicerata</taxon>
        <taxon>Arachnida</taxon>
        <taxon>Araneae</taxon>
        <taxon>Araneomorphae</taxon>
        <taxon>Entelegynae</taxon>
        <taxon>Araneoidea</taxon>
        <taxon>Nephilidae</taxon>
        <taxon>Trichonephila</taxon>
    </lineage>
</organism>
<dbReference type="EMBL" id="BMAU01021322">
    <property type="protein sequence ID" value="GFY13488.1"/>
    <property type="molecule type" value="Genomic_DNA"/>
</dbReference>
<evidence type="ECO:0000313" key="2">
    <source>
        <dbReference type="Proteomes" id="UP000887159"/>
    </source>
</evidence>
<sequence length="106" mass="12501">MIIIDLLMQVLPDPEPHDVPWFKYFSYFEPADLDSDYIKQEAVKRKGAFIQALWTQYAKPKLYDLVYKAWRQYGDQTTTWTQLAQAVLEGCFGQKWPDSVFQMPDS</sequence>